<evidence type="ECO:0000256" key="1">
    <source>
        <dbReference type="SAM" id="MobiDB-lite"/>
    </source>
</evidence>
<dbReference type="EMBL" id="MU404354">
    <property type="protein sequence ID" value="KAI1612440.1"/>
    <property type="molecule type" value="Genomic_DNA"/>
</dbReference>
<dbReference type="Proteomes" id="UP001203852">
    <property type="component" value="Unassembled WGS sequence"/>
</dbReference>
<keyword evidence="3" id="KW-1185">Reference proteome</keyword>
<gene>
    <name evidence="2" type="ORF">EDD36DRAFT_236789</name>
</gene>
<organism evidence="2 3">
    <name type="scientific">Exophiala viscosa</name>
    <dbReference type="NCBI Taxonomy" id="2486360"/>
    <lineage>
        <taxon>Eukaryota</taxon>
        <taxon>Fungi</taxon>
        <taxon>Dikarya</taxon>
        <taxon>Ascomycota</taxon>
        <taxon>Pezizomycotina</taxon>
        <taxon>Eurotiomycetes</taxon>
        <taxon>Chaetothyriomycetidae</taxon>
        <taxon>Chaetothyriales</taxon>
        <taxon>Herpotrichiellaceae</taxon>
        <taxon>Exophiala</taxon>
    </lineage>
</organism>
<feature type="region of interest" description="Disordered" evidence="1">
    <location>
        <begin position="407"/>
        <end position="454"/>
    </location>
</feature>
<reference evidence="2" key="1">
    <citation type="journal article" date="2022" name="bioRxiv">
        <title>Deciphering the potential niche of two novel black yeast fungi from a biological soil crust based on their genomes, phenotypes, and melanin regulation.</title>
        <authorList>
            <consortium name="DOE Joint Genome Institute"/>
            <person name="Carr E.C."/>
            <person name="Barton Q."/>
            <person name="Grambo S."/>
            <person name="Sullivan M."/>
            <person name="Renfro C.M."/>
            <person name="Kuo A."/>
            <person name="Pangilinan J."/>
            <person name="Lipzen A."/>
            <person name="Keymanesh K."/>
            <person name="Savage E."/>
            <person name="Barry K."/>
            <person name="Grigoriev I.V."/>
            <person name="Riekhof W.R."/>
            <person name="Harris S.S."/>
        </authorList>
    </citation>
    <scope>NUCLEOTIDE SEQUENCE</scope>
    <source>
        <strain evidence="2">JF 03-4F</strain>
    </source>
</reference>
<feature type="compositionally biased region" description="Acidic residues" evidence="1">
    <location>
        <begin position="409"/>
        <end position="418"/>
    </location>
</feature>
<proteinExistence type="predicted"/>
<protein>
    <submittedName>
        <fullName evidence="2">Uncharacterized protein</fullName>
    </submittedName>
</protein>
<accession>A0AAN6DX23</accession>
<evidence type="ECO:0000313" key="3">
    <source>
        <dbReference type="Proteomes" id="UP001203852"/>
    </source>
</evidence>
<sequence length="454" mass="49284">MIFARLRITQAPSAAPSMAAADEALPPYPHSQCSRVTGRLSVLEDSLRQQAFDTVQLCFRGIIASSVGGRSAVEDIITLTDIKTASDFQAPAQTSANDSQNAHHAPFYFELPTTISSSGSTKLRALPLTSRISGTTRRPSTGGLNDTRSIRGECDISYWIEAQFQQAGKLVGFLSEPVKIAPSLYTPRLRASLANTKSQPLTLPAKPDLLSRCKIAKTPALSVTLYEPDMAISTDPTTNKRSIALPLAISIDHTASIDARQSVKCTADIKWEVHTRFSPTANNGRRSSISETVYKSTTASVCKSSILFRPLPQYDNTQRKSYIATSQLDLAVPDAVSQPTLQWRHLSRTYTLDMTLTFHGLQGAPKYTLHSSIPLNITAAGGRNAGPGQDMDMDVLKDDIVISIAEAGAESDTDEELDPNPPPFPGTNTMQTTTQIQPQTVVVRQPTPPPPYFR</sequence>
<dbReference type="AlphaFoldDB" id="A0AAN6DX23"/>
<feature type="compositionally biased region" description="Low complexity" evidence="1">
    <location>
        <begin position="426"/>
        <end position="445"/>
    </location>
</feature>
<name>A0AAN6DX23_9EURO</name>
<comment type="caution">
    <text evidence="2">The sequence shown here is derived from an EMBL/GenBank/DDBJ whole genome shotgun (WGS) entry which is preliminary data.</text>
</comment>
<evidence type="ECO:0000313" key="2">
    <source>
        <dbReference type="EMBL" id="KAI1612440.1"/>
    </source>
</evidence>